<organism evidence="9 10">
    <name type="scientific">Planctomicrobium piriforme</name>
    <dbReference type="NCBI Taxonomy" id="1576369"/>
    <lineage>
        <taxon>Bacteria</taxon>
        <taxon>Pseudomonadati</taxon>
        <taxon>Planctomycetota</taxon>
        <taxon>Planctomycetia</taxon>
        <taxon>Planctomycetales</taxon>
        <taxon>Planctomycetaceae</taxon>
        <taxon>Planctomicrobium</taxon>
    </lineage>
</organism>
<evidence type="ECO:0000313" key="10">
    <source>
        <dbReference type="Proteomes" id="UP000199518"/>
    </source>
</evidence>
<accession>A0A1I3QZG6</accession>
<keyword evidence="3" id="KW-0328">Glycosyltransferase</keyword>
<dbReference type="PANTHER" id="PTHR33908">
    <property type="entry name" value="MANNOSYLTRANSFERASE YKCB-RELATED"/>
    <property type="match status" value="1"/>
</dbReference>
<evidence type="ECO:0000256" key="1">
    <source>
        <dbReference type="ARBA" id="ARBA00004651"/>
    </source>
</evidence>
<dbReference type="STRING" id="1576369.SAMN05421753_11993"/>
<protein>
    <recommendedName>
        <fullName evidence="11">Glycosyltransferase RgtA/B/C/D-like domain-containing protein</fullName>
    </recommendedName>
</protein>
<feature type="transmembrane region" description="Helical" evidence="8">
    <location>
        <begin position="149"/>
        <end position="166"/>
    </location>
</feature>
<keyword evidence="4" id="KW-0808">Transferase</keyword>
<gene>
    <name evidence="9" type="ORF">SAMN05421753_11993</name>
</gene>
<feature type="transmembrane region" description="Helical" evidence="8">
    <location>
        <begin position="186"/>
        <end position="205"/>
    </location>
</feature>
<dbReference type="PANTHER" id="PTHR33908:SF11">
    <property type="entry name" value="MEMBRANE PROTEIN"/>
    <property type="match status" value="1"/>
</dbReference>
<feature type="transmembrane region" description="Helical" evidence="8">
    <location>
        <begin position="514"/>
        <end position="536"/>
    </location>
</feature>
<keyword evidence="7 8" id="KW-0472">Membrane</keyword>
<keyword evidence="10" id="KW-1185">Reference proteome</keyword>
<dbReference type="EMBL" id="FOQD01000019">
    <property type="protein sequence ID" value="SFJ38892.1"/>
    <property type="molecule type" value="Genomic_DNA"/>
</dbReference>
<feature type="transmembrane region" description="Helical" evidence="8">
    <location>
        <begin position="367"/>
        <end position="386"/>
    </location>
</feature>
<evidence type="ECO:0000256" key="4">
    <source>
        <dbReference type="ARBA" id="ARBA00022679"/>
    </source>
</evidence>
<feature type="transmembrane region" description="Helical" evidence="8">
    <location>
        <begin position="307"/>
        <end position="333"/>
    </location>
</feature>
<keyword evidence="6 8" id="KW-1133">Transmembrane helix</keyword>
<evidence type="ECO:0000256" key="5">
    <source>
        <dbReference type="ARBA" id="ARBA00022692"/>
    </source>
</evidence>
<feature type="transmembrane region" description="Helical" evidence="8">
    <location>
        <begin position="489"/>
        <end position="507"/>
    </location>
</feature>
<feature type="transmembrane region" description="Helical" evidence="8">
    <location>
        <begin position="121"/>
        <end position="143"/>
    </location>
</feature>
<evidence type="ECO:0000256" key="3">
    <source>
        <dbReference type="ARBA" id="ARBA00022676"/>
    </source>
</evidence>
<evidence type="ECO:0000256" key="6">
    <source>
        <dbReference type="ARBA" id="ARBA00022989"/>
    </source>
</evidence>
<sequence length="777" mass="85555">MAARNMQTSDVEYDSPLKRWSPLLAVLWLAVYWFVFFSSHLPNASNAERTTYRLDVISLLPEIYAGILGEGSTPSSGIRFLPQRFDLLLVAGLIVASAFAAGRLILRALRLFGELDIPTRWGLAGGLGLSAISLFTLACGVAGLLSRPLFAAAFVALLATEAWITLQRPLTPAPRPLTPSPRWLKALCLAVAIPFLWCMLLGSLLPSTDFDVKEYHLGGPKEYFLAGRVHFLPHNVYTSFPFLTEMLLLAGMVLEADWERGALAGQAVLMAFAPITALGVAGVARRIGGNNAGWLAAMVYLTIPWTYRISIIAYTEGALCCYVVLTLLAFQVWRGRSGLSPGHRVDLGPLLIGLLAGSAVATKYPGMLLVAIPFGVAVLVTTLRSPVRNLRTILLPCLLFTVGVVITFGPWMLKNLVETGNPVYPLLYSVFGGADWNDELQAKWKNAHPSLLLKPGWGDVKGVLFENDWQSPLLFGLAPLAFFGRNKKAVLGVTLFAAYLLAAWYLFTHRIDRFWVPMNSIMAVLAGCGLASVLGLDVPFSKPVTSSKKKIVKPAVVAIHPGALLRKGTITALVAFAVIYNLGFITTSLCGFNAYLMDLTVAREQTLTRSVAILEWMKLPPGSKVLFVGEAELFNARFPYAYCTVFDQNLLEQWTAEKTAPGEWNMRSPAEIRRKLHDEGITHVFVNWNEILRYRTTYRFTDFVTPARLQQLVELSILRPLPLPESISTRPWDGVDASWQNEIERWSPDLKVTASGAPAMLQFQAFQVTDEPASQVQ</sequence>
<dbReference type="AlphaFoldDB" id="A0A1I3QZG6"/>
<keyword evidence="5 8" id="KW-0812">Transmembrane</keyword>
<proteinExistence type="predicted"/>
<dbReference type="GO" id="GO:0016763">
    <property type="term" value="F:pentosyltransferase activity"/>
    <property type="evidence" value="ECO:0007669"/>
    <property type="project" value="TreeGrafter"/>
</dbReference>
<dbReference type="InterPro" id="IPR050297">
    <property type="entry name" value="LipidA_mod_glycosyltrf_83"/>
</dbReference>
<evidence type="ECO:0000256" key="8">
    <source>
        <dbReference type="SAM" id="Phobius"/>
    </source>
</evidence>
<feature type="transmembrane region" description="Helical" evidence="8">
    <location>
        <begin position="393"/>
        <end position="413"/>
    </location>
</feature>
<evidence type="ECO:0000256" key="7">
    <source>
        <dbReference type="ARBA" id="ARBA00023136"/>
    </source>
</evidence>
<evidence type="ECO:0000256" key="2">
    <source>
        <dbReference type="ARBA" id="ARBA00022475"/>
    </source>
</evidence>
<feature type="transmembrane region" description="Helical" evidence="8">
    <location>
        <begin position="267"/>
        <end position="287"/>
    </location>
</feature>
<keyword evidence="2" id="KW-1003">Cell membrane</keyword>
<reference evidence="10" key="1">
    <citation type="submission" date="2016-10" db="EMBL/GenBank/DDBJ databases">
        <authorList>
            <person name="Varghese N."/>
            <person name="Submissions S."/>
        </authorList>
    </citation>
    <scope>NUCLEOTIDE SEQUENCE [LARGE SCALE GENOMIC DNA]</scope>
    <source>
        <strain evidence="10">DSM 26348</strain>
    </source>
</reference>
<evidence type="ECO:0008006" key="11">
    <source>
        <dbReference type="Google" id="ProtNLM"/>
    </source>
</evidence>
<comment type="subcellular location">
    <subcellularLocation>
        <location evidence="1">Cell membrane</location>
        <topology evidence="1">Multi-pass membrane protein</topology>
    </subcellularLocation>
</comment>
<name>A0A1I3QZG6_9PLAN</name>
<feature type="transmembrane region" description="Helical" evidence="8">
    <location>
        <begin position="87"/>
        <end position="109"/>
    </location>
</feature>
<dbReference type="GO" id="GO:0009103">
    <property type="term" value="P:lipopolysaccharide biosynthetic process"/>
    <property type="evidence" value="ECO:0007669"/>
    <property type="project" value="UniProtKB-ARBA"/>
</dbReference>
<feature type="transmembrane region" description="Helical" evidence="8">
    <location>
        <begin position="20"/>
        <end position="38"/>
    </location>
</feature>
<dbReference type="Proteomes" id="UP000199518">
    <property type="component" value="Unassembled WGS sequence"/>
</dbReference>
<feature type="transmembrane region" description="Helical" evidence="8">
    <location>
        <begin position="570"/>
        <end position="596"/>
    </location>
</feature>
<evidence type="ECO:0000313" key="9">
    <source>
        <dbReference type="EMBL" id="SFJ38892.1"/>
    </source>
</evidence>
<dbReference type="GO" id="GO:0005886">
    <property type="term" value="C:plasma membrane"/>
    <property type="evidence" value="ECO:0007669"/>
    <property type="project" value="UniProtKB-SubCell"/>
</dbReference>